<dbReference type="AlphaFoldDB" id="H2CCT6"/>
<reference evidence="2 3" key="1">
    <citation type="submission" date="2011-10" db="EMBL/GenBank/DDBJ databases">
        <title>The Improved High-Quality Draft genome of Leptonema illini DSM 21528.</title>
        <authorList>
            <consortium name="US DOE Joint Genome Institute (JGI-PGF)"/>
            <person name="Lucas S."/>
            <person name="Copeland A."/>
            <person name="Lapidus A."/>
            <person name="Glavina del Rio T."/>
            <person name="Dalin E."/>
            <person name="Tice H."/>
            <person name="Bruce D."/>
            <person name="Goodwin L."/>
            <person name="Pitluck S."/>
            <person name="Peters L."/>
            <person name="Mikhailova N."/>
            <person name="Held B."/>
            <person name="Kyrpides N."/>
            <person name="Mavromatis K."/>
            <person name="Ivanova N."/>
            <person name="Markowitz V."/>
            <person name="Cheng J.-F."/>
            <person name="Hugenholtz P."/>
            <person name="Woyke T."/>
            <person name="Wu D."/>
            <person name="Gronow S."/>
            <person name="Wellnitz S."/>
            <person name="Brambilla E.-M."/>
            <person name="Klenk H.-P."/>
            <person name="Eisen J.A."/>
        </authorList>
    </citation>
    <scope>NUCLEOTIDE SEQUENCE [LARGE SCALE GENOMIC DNA]</scope>
    <source>
        <strain evidence="2 3">DSM 21528</strain>
    </source>
</reference>
<evidence type="ECO:0000256" key="1">
    <source>
        <dbReference type="SAM" id="SignalP"/>
    </source>
</evidence>
<dbReference type="STRING" id="183.GCA_002009735_00091"/>
<protein>
    <submittedName>
        <fullName evidence="2">Putative lipoprotein</fullName>
    </submittedName>
</protein>
<accession>H2CCT6</accession>
<dbReference type="EMBL" id="JH597773">
    <property type="protein sequence ID" value="EHQ05377.1"/>
    <property type="molecule type" value="Genomic_DNA"/>
</dbReference>
<evidence type="ECO:0000313" key="2">
    <source>
        <dbReference type="EMBL" id="EHQ05377.1"/>
    </source>
</evidence>
<dbReference type="HOGENOM" id="CLU_640595_0_0_12"/>
<dbReference type="SUPFAM" id="SSF48452">
    <property type="entry name" value="TPR-like"/>
    <property type="match status" value="1"/>
</dbReference>
<dbReference type="RefSeq" id="WP_002769947.1">
    <property type="nucleotide sequence ID" value="NZ_JH597773.1"/>
</dbReference>
<organism evidence="2 3">
    <name type="scientific">Leptonema illini DSM 21528</name>
    <dbReference type="NCBI Taxonomy" id="929563"/>
    <lineage>
        <taxon>Bacteria</taxon>
        <taxon>Pseudomonadati</taxon>
        <taxon>Spirochaetota</taxon>
        <taxon>Spirochaetia</taxon>
        <taxon>Leptospirales</taxon>
        <taxon>Leptospiraceae</taxon>
        <taxon>Leptonema</taxon>
    </lineage>
</organism>
<keyword evidence="2" id="KW-0449">Lipoprotein</keyword>
<proteinExistence type="predicted"/>
<dbReference type="InterPro" id="IPR011990">
    <property type="entry name" value="TPR-like_helical_dom_sf"/>
</dbReference>
<dbReference type="PROSITE" id="PS51257">
    <property type="entry name" value="PROKAR_LIPOPROTEIN"/>
    <property type="match status" value="1"/>
</dbReference>
<feature type="signal peptide" evidence="1">
    <location>
        <begin position="1"/>
        <end position="21"/>
    </location>
</feature>
<name>H2CCT6_9LEPT</name>
<sequence>MLLPFRRYSRFIIPCFLLSLAGLTSCTSTSFLTRSDYRPSVEALRKEGPAEAERLLPPGEQGTFIKTMEQTYLALLQGRPDIDELRDFAAKVDHSVRIRVSEELAFFFYIETPEGYYASEHEIIWMHMLLSWGYSLRGETDSAVVEAKKAALLLEGKARAGRFDDPMLRVILAALWMMCDRWEDARVDFRVAARLDPSLRWAAALSELSAPPERLTIVLTGTGPEPYWKPEMQMNPLRGMRDLEFRNQNREKRLTFFDATGRALPSNRSPHSHPWYERHLQRNNVIREALDDSRYGQRVLVSTAKGTAKAGAGITVGIVGTVLSIGVGGAIIYYGHDSQEAVAVGLFIAIKGTQWSYEFARDMVKDSVNTALDEFDISDRYRYVRFLPERAHLITGGRGPIRVWDGRQMQTFEERPNAPQGVSIHYLPDGD</sequence>
<keyword evidence="1" id="KW-0732">Signal</keyword>
<evidence type="ECO:0000313" key="3">
    <source>
        <dbReference type="Proteomes" id="UP000005737"/>
    </source>
</evidence>
<dbReference type="Proteomes" id="UP000005737">
    <property type="component" value="Unassembled WGS sequence"/>
</dbReference>
<feature type="chain" id="PRO_5003560688" evidence="1">
    <location>
        <begin position="22"/>
        <end position="431"/>
    </location>
</feature>
<keyword evidence="3" id="KW-1185">Reference proteome</keyword>
<gene>
    <name evidence="2" type="ORF">Lepil_0674</name>
</gene>